<gene>
    <name evidence="1" type="ORF">TEA_029631</name>
</gene>
<accession>A0A4S4DDB1</accession>
<keyword evidence="2" id="KW-1185">Reference proteome</keyword>
<reference evidence="1 2" key="1">
    <citation type="journal article" date="2018" name="Proc. Natl. Acad. Sci. U.S.A.">
        <title>Draft genome sequence of Camellia sinensis var. sinensis provides insights into the evolution of the tea genome and tea quality.</title>
        <authorList>
            <person name="Wei C."/>
            <person name="Yang H."/>
            <person name="Wang S."/>
            <person name="Zhao J."/>
            <person name="Liu C."/>
            <person name="Gao L."/>
            <person name="Xia E."/>
            <person name="Lu Y."/>
            <person name="Tai Y."/>
            <person name="She G."/>
            <person name="Sun J."/>
            <person name="Cao H."/>
            <person name="Tong W."/>
            <person name="Gao Q."/>
            <person name="Li Y."/>
            <person name="Deng W."/>
            <person name="Jiang X."/>
            <person name="Wang W."/>
            <person name="Chen Q."/>
            <person name="Zhang S."/>
            <person name="Li H."/>
            <person name="Wu J."/>
            <person name="Wang P."/>
            <person name="Li P."/>
            <person name="Shi C."/>
            <person name="Zheng F."/>
            <person name="Jian J."/>
            <person name="Huang B."/>
            <person name="Shan D."/>
            <person name="Shi M."/>
            <person name="Fang C."/>
            <person name="Yue Y."/>
            <person name="Li F."/>
            <person name="Li D."/>
            <person name="Wei S."/>
            <person name="Han B."/>
            <person name="Jiang C."/>
            <person name="Yin Y."/>
            <person name="Xia T."/>
            <person name="Zhang Z."/>
            <person name="Bennetzen J.L."/>
            <person name="Zhao S."/>
            <person name="Wan X."/>
        </authorList>
    </citation>
    <scope>NUCLEOTIDE SEQUENCE [LARGE SCALE GENOMIC DNA]</scope>
    <source>
        <strain evidence="2">cv. Shuchazao</strain>
        <tissue evidence="1">Leaf</tissue>
    </source>
</reference>
<dbReference type="AlphaFoldDB" id="A0A4S4DDB1"/>
<proteinExistence type="predicted"/>
<evidence type="ECO:0000313" key="2">
    <source>
        <dbReference type="Proteomes" id="UP000306102"/>
    </source>
</evidence>
<name>A0A4S4DDB1_CAMSN</name>
<dbReference type="STRING" id="542762.A0A4S4DDB1"/>
<dbReference type="Proteomes" id="UP000306102">
    <property type="component" value="Unassembled WGS sequence"/>
</dbReference>
<organism evidence="1 2">
    <name type="scientific">Camellia sinensis var. sinensis</name>
    <name type="common">China tea</name>
    <dbReference type="NCBI Taxonomy" id="542762"/>
    <lineage>
        <taxon>Eukaryota</taxon>
        <taxon>Viridiplantae</taxon>
        <taxon>Streptophyta</taxon>
        <taxon>Embryophyta</taxon>
        <taxon>Tracheophyta</taxon>
        <taxon>Spermatophyta</taxon>
        <taxon>Magnoliopsida</taxon>
        <taxon>eudicotyledons</taxon>
        <taxon>Gunneridae</taxon>
        <taxon>Pentapetalae</taxon>
        <taxon>asterids</taxon>
        <taxon>Ericales</taxon>
        <taxon>Theaceae</taxon>
        <taxon>Camellia</taxon>
    </lineage>
</organism>
<evidence type="ECO:0000313" key="1">
    <source>
        <dbReference type="EMBL" id="THG00618.1"/>
    </source>
</evidence>
<dbReference type="EMBL" id="SDRB02011626">
    <property type="protein sequence ID" value="THG00618.1"/>
    <property type="molecule type" value="Genomic_DNA"/>
</dbReference>
<comment type="caution">
    <text evidence="1">The sequence shown here is derived from an EMBL/GenBank/DDBJ whole genome shotgun (WGS) entry which is preliminary data.</text>
</comment>
<protein>
    <submittedName>
        <fullName evidence="1">Uncharacterized protein</fullName>
    </submittedName>
</protein>
<sequence>MDPKLTEVSQLFERFKAAFIRNDFDTCSKLLSQLKVLLTEFRSLPPLFEETPNAVHELTLAIFGVEWVMPFSRGGLASSWSLVFLRTGMKRCGRLQCSVFCGHFEGTMKGLLRIEKRKLVMLHDNPWSVLRGDTTLN</sequence>
<dbReference type="Gene3D" id="1.25.40.990">
    <property type="match status" value="1"/>
</dbReference>